<comment type="caution">
    <text evidence="4">The sequence shown here is derived from an EMBL/GenBank/DDBJ whole genome shotgun (WGS) entry which is preliminary data.</text>
</comment>
<dbReference type="PANTHER" id="PTHR10204:SF34">
    <property type="entry name" value="NAD(P)H DEHYDROGENASE [QUINONE] 1 ISOFORM 1"/>
    <property type="match status" value="1"/>
</dbReference>
<dbReference type="SUPFAM" id="SSF52218">
    <property type="entry name" value="Flavoproteins"/>
    <property type="match status" value="1"/>
</dbReference>
<evidence type="ECO:0000256" key="1">
    <source>
        <dbReference type="ARBA" id="ARBA00006252"/>
    </source>
</evidence>
<dbReference type="Pfam" id="PF02525">
    <property type="entry name" value="Flavodoxin_2"/>
    <property type="match status" value="1"/>
</dbReference>
<sequence>MKKFQNPIFFKNLTVAFFLTFIFGFQHLFAETKKQHVLIVLAHPNPGSFNHAISKTVEERLVHNGHQVRVRDLYKMEFQPVLSLEEWKRYESQAGETPADVQVEQTEIQWADHLILIYPTWWWSPPAMMKGYLDRIFTPVFAFEADVEGIRGKLKDKKVSIIQTTGADETFIKENGMDESVRKLMGIGIFGFCGMQVAHHEFLMGISGKSYDELKVVLTEVDAMVSEWF</sequence>
<evidence type="ECO:0000259" key="3">
    <source>
        <dbReference type="Pfam" id="PF02525"/>
    </source>
</evidence>
<dbReference type="AlphaFoldDB" id="A0A9X2P4S3"/>
<dbReference type="InterPro" id="IPR003680">
    <property type="entry name" value="Flavodoxin_fold"/>
</dbReference>
<dbReference type="GO" id="GO:0003955">
    <property type="term" value="F:NAD(P)H dehydrogenase (quinone) activity"/>
    <property type="evidence" value="ECO:0007669"/>
    <property type="project" value="TreeGrafter"/>
</dbReference>
<dbReference type="GO" id="GO:0005829">
    <property type="term" value="C:cytosol"/>
    <property type="evidence" value="ECO:0007669"/>
    <property type="project" value="TreeGrafter"/>
</dbReference>
<dbReference type="Proteomes" id="UP001142175">
    <property type="component" value="Unassembled WGS sequence"/>
</dbReference>
<dbReference type="PANTHER" id="PTHR10204">
    <property type="entry name" value="NAD P H OXIDOREDUCTASE-RELATED"/>
    <property type="match status" value="1"/>
</dbReference>
<protein>
    <submittedName>
        <fullName evidence="4">NAD(P)H-dependent oxidoreductase</fullName>
    </submittedName>
</protein>
<comment type="similarity">
    <text evidence="1">Belongs to the NAD(P)H dehydrogenase (quinone) family.</text>
</comment>
<accession>A0A9X2P4S3</accession>
<reference evidence="4" key="1">
    <citation type="submission" date="2022-08" db="EMBL/GenBank/DDBJ databases">
        <authorList>
            <person name="Zhang D."/>
        </authorList>
    </citation>
    <scope>NUCLEOTIDE SEQUENCE</scope>
    <source>
        <strain evidence="4">XJ19-11</strain>
    </source>
</reference>
<name>A0A9X2P4S3_9BACT</name>
<dbReference type="Gene3D" id="3.40.50.360">
    <property type="match status" value="1"/>
</dbReference>
<gene>
    <name evidence="4" type="ORF">NU887_04095</name>
</gene>
<keyword evidence="2" id="KW-0560">Oxidoreductase</keyword>
<evidence type="ECO:0000313" key="5">
    <source>
        <dbReference type="Proteomes" id="UP001142175"/>
    </source>
</evidence>
<dbReference type="RefSeq" id="WP_258422093.1">
    <property type="nucleotide sequence ID" value="NZ_JANSUY010000002.1"/>
</dbReference>
<keyword evidence="5" id="KW-1185">Reference proteome</keyword>
<evidence type="ECO:0000313" key="4">
    <source>
        <dbReference type="EMBL" id="MCR9014203.1"/>
    </source>
</evidence>
<feature type="domain" description="Flavodoxin-like fold" evidence="3">
    <location>
        <begin position="36"/>
        <end position="210"/>
    </location>
</feature>
<organism evidence="4 5">
    <name type="scientific">Aquiflexum gelatinilyticum</name>
    <dbReference type="NCBI Taxonomy" id="2961943"/>
    <lineage>
        <taxon>Bacteria</taxon>
        <taxon>Pseudomonadati</taxon>
        <taxon>Bacteroidota</taxon>
        <taxon>Cytophagia</taxon>
        <taxon>Cytophagales</taxon>
        <taxon>Cyclobacteriaceae</taxon>
        <taxon>Aquiflexum</taxon>
    </lineage>
</organism>
<dbReference type="EMBL" id="JANSUY010000002">
    <property type="protein sequence ID" value="MCR9014203.1"/>
    <property type="molecule type" value="Genomic_DNA"/>
</dbReference>
<dbReference type="InterPro" id="IPR051545">
    <property type="entry name" value="NAD(P)H_dehydrogenase_qn"/>
</dbReference>
<dbReference type="InterPro" id="IPR029039">
    <property type="entry name" value="Flavoprotein-like_sf"/>
</dbReference>
<proteinExistence type="inferred from homology"/>
<evidence type="ECO:0000256" key="2">
    <source>
        <dbReference type="ARBA" id="ARBA00023002"/>
    </source>
</evidence>